<dbReference type="EMBL" id="SMAD01000004">
    <property type="protein sequence ID" value="TCS87872.1"/>
    <property type="molecule type" value="Genomic_DNA"/>
</dbReference>
<evidence type="ECO:0000313" key="1">
    <source>
        <dbReference type="EMBL" id="TCS87872.1"/>
    </source>
</evidence>
<proteinExistence type="predicted"/>
<accession>A0A4R3KS39</accession>
<sequence>MKTAIKNILFPVLSAVLLIVVEKVVEKLLEDTGKGKAEPPGPGASAVNP</sequence>
<comment type="caution">
    <text evidence="1">The sequence shown here is derived from an EMBL/GenBank/DDBJ whole genome shotgun (WGS) entry which is preliminary data.</text>
</comment>
<protein>
    <submittedName>
        <fullName evidence="1">Uncharacterized protein</fullName>
    </submittedName>
</protein>
<dbReference type="RefSeq" id="WP_158640633.1">
    <property type="nucleotide sequence ID" value="NZ_CP042432.1"/>
</dbReference>
<name>A0A4R3KS39_9SPHI</name>
<evidence type="ECO:0000313" key="2">
    <source>
        <dbReference type="Proteomes" id="UP000295807"/>
    </source>
</evidence>
<organism evidence="1 2">
    <name type="scientific">Anseongella ginsenosidimutans</name>
    <dbReference type="NCBI Taxonomy" id="496056"/>
    <lineage>
        <taxon>Bacteria</taxon>
        <taxon>Pseudomonadati</taxon>
        <taxon>Bacteroidota</taxon>
        <taxon>Sphingobacteriia</taxon>
        <taxon>Sphingobacteriales</taxon>
        <taxon>Sphingobacteriaceae</taxon>
        <taxon>Anseongella</taxon>
    </lineage>
</organism>
<dbReference type="Proteomes" id="UP000295807">
    <property type="component" value="Unassembled WGS sequence"/>
</dbReference>
<gene>
    <name evidence="1" type="ORF">EDD80_104223</name>
</gene>
<keyword evidence="2" id="KW-1185">Reference proteome</keyword>
<dbReference type="AlphaFoldDB" id="A0A4R3KS39"/>
<reference evidence="1 2" key="1">
    <citation type="submission" date="2019-03" db="EMBL/GenBank/DDBJ databases">
        <title>Genomic Encyclopedia of Type Strains, Phase IV (KMG-IV): sequencing the most valuable type-strain genomes for metagenomic binning, comparative biology and taxonomic classification.</title>
        <authorList>
            <person name="Goeker M."/>
        </authorList>
    </citation>
    <scope>NUCLEOTIDE SEQUENCE [LARGE SCALE GENOMIC DNA]</scope>
    <source>
        <strain evidence="1 2">DSM 21100</strain>
    </source>
</reference>